<accession>A0A8J8MR11</accession>
<dbReference type="Gene3D" id="3.40.50.2300">
    <property type="match status" value="2"/>
</dbReference>
<sequence length="390" mass="42451">MKKSLILILALAMTLSMILTGCGEKQDDTDKPDTGTETPDTGTDTPDTGTDTGDNEDVLKVALLINGTLGDKSFFDSADNGMKLAEQKFGDKVETKTIEMNYDPSKWLPTLQDVSDADWDIIIVGTWQMVEHLSEVALEYPDKKYVIFDSAVDYTADDYSNVYSINFKQNEGAFIAGVLASRVTTSGMERTNEDKKIGFLGGMDIPVINDFLVGYIEGAQYADPDMKVAISYIGGFEDSAKAKELCLAQYNSGVDIGFNVAGQAGLGQLDAAKEVDKYAIGVDSDQVALFPDDQEKAKLILTSVLKRVDQALLRSIEMHMEGTTPYGKEEILGFKEKAIGFVEGNPLVPADLLTELKDIEAKIINGDIKVTTAMGLDTDALNEIRNKVKP</sequence>
<comment type="subcellular location">
    <subcellularLocation>
        <location evidence="1">Cell membrane</location>
        <topology evidence="1">Lipid-anchor</topology>
    </subcellularLocation>
</comment>
<evidence type="ECO:0000256" key="6">
    <source>
        <dbReference type="ARBA" id="ARBA00023288"/>
    </source>
</evidence>
<feature type="domain" description="ABC transporter substrate-binding protein PnrA-like" evidence="9">
    <location>
        <begin position="60"/>
        <end position="371"/>
    </location>
</feature>
<dbReference type="EMBL" id="CP058649">
    <property type="protein sequence ID" value="QUI25848.1"/>
    <property type="molecule type" value="Genomic_DNA"/>
</dbReference>
<dbReference type="PANTHER" id="PTHR34296">
    <property type="entry name" value="TRANSCRIPTIONAL ACTIVATOR PROTEIN MED"/>
    <property type="match status" value="1"/>
</dbReference>
<feature type="compositionally biased region" description="Low complexity" evidence="7">
    <location>
        <begin position="35"/>
        <end position="52"/>
    </location>
</feature>
<dbReference type="InterPro" id="IPR050957">
    <property type="entry name" value="BMP_lipoprotein"/>
</dbReference>
<protein>
    <submittedName>
        <fullName evidence="10">BMP family ABC transporter substrate-binding protein</fullName>
    </submittedName>
</protein>
<evidence type="ECO:0000259" key="9">
    <source>
        <dbReference type="Pfam" id="PF02608"/>
    </source>
</evidence>
<feature type="region of interest" description="Disordered" evidence="7">
    <location>
        <begin position="23"/>
        <end position="54"/>
    </location>
</feature>
<dbReference type="InterPro" id="IPR003760">
    <property type="entry name" value="PnrA-like"/>
</dbReference>
<evidence type="ECO:0000256" key="4">
    <source>
        <dbReference type="ARBA" id="ARBA00022729"/>
    </source>
</evidence>
<dbReference type="CDD" id="cd19964">
    <property type="entry name" value="PBP1_BMP-like"/>
    <property type="match status" value="1"/>
</dbReference>
<feature type="chain" id="PRO_5039467136" evidence="8">
    <location>
        <begin position="22"/>
        <end position="390"/>
    </location>
</feature>
<keyword evidence="3" id="KW-1003">Cell membrane</keyword>
<dbReference type="Pfam" id="PF02608">
    <property type="entry name" value="Bmp"/>
    <property type="match status" value="1"/>
</dbReference>
<evidence type="ECO:0000256" key="2">
    <source>
        <dbReference type="ARBA" id="ARBA00008610"/>
    </source>
</evidence>
<proteinExistence type="inferred from homology"/>
<organism evidence="10 11">
    <name type="scientific">Vallitalea pronyensis</name>
    <dbReference type="NCBI Taxonomy" id="1348613"/>
    <lineage>
        <taxon>Bacteria</taxon>
        <taxon>Bacillati</taxon>
        <taxon>Bacillota</taxon>
        <taxon>Clostridia</taxon>
        <taxon>Lachnospirales</taxon>
        <taxon>Vallitaleaceae</taxon>
        <taxon>Vallitalea</taxon>
    </lineage>
</organism>
<dbReference type="InterPro" id="IPR028082">
    <property type="entry name" value="Peripla_BP_I"/>
</dbReference>
<comment type="similarity">
    <text evidence="2">Belongs to the BMP lipoprotein family.</text>
</comment>
<gene>
    <name evidence="10" type="ORF">HZI73_23335</name>
</gene>
<evidence type="ECO:0000256" key="7">
    <source>
        <dbReference type="SAM" id="MobiDB-lite"/>
    </source>
</evidence>
<dbReference type="SUPFAM" id="SSF53822">
    <property type="entry name" value="Periplasmic binding protein-like I"/>
    <property type="match status" value="1"/>
</dbReference>
<feature type="compositionally biased region" description="Basic and acidic residues" evidence="7">
    <location>
        <begin position="24"/>
        <end position="34"/>
    </location>
</feature>
<dbReference type="KEGG" id="vpy:HZI73_23335"/>
<evidence type="ECO:0000256" key="5">
    <source>
        <dbReference type="ARBA" id="ARBA00023136"/>
    </source>
</evidence>
<name>A0A8J8MR11_9FIRM</name>
<evidence type="ECO:0000256" key="1">
    <source>
        <dbReference type="ARBA" id="ARBA00004193"/>
    </source>
</evidence>
<reference evidence="10" key="1">
    <citation type="submission" date="2020-07" db="EMBL/GenBank/DDBJ databases">
        <title>Vallitalea pronyensis genome.</title>
        <authorList>
            <person name="Postec A."/>
        </authorList>
    </citation>
    <scope>NUCLEOTIDE SEQUENCE</scope>
    <source>
        <strain evidence="10">FatNI3</strain>
    </source>
</reference>
<dbReference type="Proteomes" id="UP000683246">
    <property type="component" value="Chromosome"/>
</dbReference>
<evidence type="ECO:0000256" key="8">
    <source>
        <dbReference type="SAM" id="SignalP"/>
    </source>
</evidence>
<dbReference type="GO" id="GO:0005886">
    <property type="term" value="C:plasma membrane"/>
    <property type="evidence" value="ECO:0007669"/>
    <property type="project" value="UniProtKB-SubCell"/>
</dbReference>
<evidence type="ECO:0000256" key="3">
    <source>
        <dbReference type="ARBA" id="ARBA00022475"/>
    </source>
</evidence>
<keyword evidence="6" id="KW-0449">Lipoprotein</keyword>
<dbReference type="PANTHER" id="PTHR34296:SF2">
    <property type="entry name" value="ABC TRANSPORTER GUANOSINE-BINDING PROTEIN NUPN"/>
    <property type="match status" value="1"/>
</dbReference>
<keyword evidence="4 8" id="KW-0732">Signal</keyword>
<feature type="signal peptide" evidence="8">
    <location>
        <begin position="1"/>
        <end position="21"/>
    </location>
</feature>
<keyword evidence="5" id="KW-0472">Membrane</keyword>
<evidence type="ECO:0000313" key="11">
    <source>
        <dbReference type="Proteomes" id="UP000683246"/>
    </source>
</evidence>
<evidence type="ECO:0000313" key="10">
    <source>
        <dbReference type="EMBL" id="QUI25848.1"/>
    </source>
</evidence>
<keyword evidence="11" id="KW-1185">Reference proteome</keyword>
<dbReference type="AlphaFoldDB" id="A0A8J8MR11"/>